<protein>
    <recommendedName>
        <fullName evidence="2">alpha-galactosidase</fullName>
        <ecNumber evidence="2">3.2.1.22</ecNumber>
    </recommendedName>
</protein>
<gene>
    <name evidence="6" type="ORF">WHR41_00329</name>
</gene>
<dbReference type="Gene3D" id="3.20.20.70">
    <property type="entry name" value="Aldolase class I"/>
    <property type="match status" value="1"/>
</dbReference>
<evidence type="ECO:0000256" key="4">
    <source>
        <dbReference type="SAM" id="Phobius"/>
    </source>
</evidence>
<dbReference type="InterPro" id="IPR017853">
    <property type="entry name" value="GH"/>
</dbReference>
<dbReference type="EC" id="3.2.1.22" evidence="2"/>
<sequence length="350" mass="37935">MPTSDREAYAAMKESRATAMPSQGTPRYGRFSRRTVILAGVAAALIIIGLAVGLGVGLGIGNSNDNGETESSPTPTSIPPPSGNSTSWQPAVNSTWQIVLKEPIKMSSDNQTTDPDVEIFDIDLFTNSNETISLLHDLGKKVICYFSGGSYEPYRPDSAQFQQSVLGKPLDGWDDEKWIDIRSESVRNIMAERIKLAKEKGCDAVDPDNVDGYNNDNGLDLTAEDTIDYMGYLANVTSSYNISIGLKNAGEVLTNLTSVVQFSVNEQCVQYKECETFAPMIQAGKPVFHIEYPKGAPGDISGKTAADHCSRSGAGSGSDEFSSLLKGELLDGWVEYCDRTTFNTSMIMEE</sequence>
<comment type="caution">
    <text evidence="6">The sequence shown here is derived from an EMBL/GenBank/DDBJ whole genome shotgun (WGS) entry which is preliminary data.</text>
</comment>
<accession>A0AB34L4B3</accession>
<feature type="region of interest" description="Disordered" evidence="3">
    <location>
        <begin position="1"/>
        <end position="26"/>
    </location>
</feature>
<feature type="domain" description="Glycoside-hydrolase family GH114 TIM-barrel" evidence="5">
    <location>
        <begin position="95"/>
        <end position="332"/>
    </location>
</feature>
<reference evidence="6 7" key="1">
    <citation type="journal article" date="2020" name="Microbiol. Resour. Announc.">
        <title>Draft Genome Sequence of a Cladosporium Species Isolated from the Mesophotic Ascidian Didemnum maculosum.</title>
        <authorList>
            <person name="Gioti A."/>
            <person name="Siaperas R."/>
            <person name="Nikolaivits E."/>
            <person name="Le Goff G."/>
            <person name="Ouazzani J."/>
            <person name="Kotoulas G."/>
            <person name="Topakas E."/>
        </authorList>
    </citation>
    <scope>NUCLEOTIDE SEQUENCE [LARGE SCALE GENOMIC DNA]</scope>
    <source>
        <strain evidence="6 7">TM138-S3</strain>
    </source>
</reference>
<dbReference type="InterPro" id="IPR004352">
    <property type="entry name" value="GH114_TIM-barrel"/>
</dbReference>
<proteinExistence type="predicted"/>
<name>A0AB34L4B3_9PEZI</name>
<keyword evidence="4" id="KW-0472">Membrane</keyword>
<organism evidence="6 7">
    <name type="scientific">Cladosporium halotolerans</name>
    <dbReference type="NCBI Taxonomy" id="1052096"/>
    <lineage>
        <taxon>Eukaryota</taxon>
        <taxon>Fungi</taxon>
        <taxon>Dikarya</taxon>
        <taxon>Ascomycota</taxon>
        <taxon>Pezizomycotina</taxon>
        <taxon>Dothideomycetes</taxon>
        <taxon>Dothideomycetidae</taxon>
        <taxon>Cladosporiales</taxon>
        <taxon>Cladosporiaceae</taxon>
        <taxon>Cladosporium</taxon>
    </lineage>
</organism>
<feature type="transmembrane region" description="Helical" evidence="4">
    <location>
        <begin position="36"/>
        <end position="60"/>
    </location>
</feature>
<dbReference type="PANTHER" id="PTHR35273:SF2">
    <property type="entry name" value="ALPHA-GALACTOSIDASE"/>
    <property type="match status" value="1"/>
</dbReference>
<feature type="region of interest" description="Disordered" evidence="3">
    <location>
        <begin position="301"/>
        <end position="320"/>
    </location>
</feature>
<evidence type="ECO:0000313" key="7">
    <source>
        <dbReference type="Proteomes" id="UP000803884"/>
    </source>
</evidence>
<evidence type="ECO:0000259" key="5">
    <source>
        <dbReference type="Pfam" id="PF03537"/>
    </source>
</evidence>
<dbReference type="GO" id="GO:0004557">
    <property type="term" value="F:alpha-galactosidase activity"/>
    <property type="evidence" value="ECO:0007669"/>
    <property type="project" value="UniProtKB-EC"/>
</dbReference>
<feature type="region of interest" description="Disordered" evidence="3">
    <location>
        <begin position="65"/>
        <end position="89"/>
    </location>
</feature>
<keyword evidence="7" id="KW-1185">Reference proteome</keyword>
<dbReference type="GeneID" id="96001773"/>
<evidence type="ECO:0000256" key="1">
    <source>
        <dbReference type="ARBA" id="ARBA00001255"/>
    </source>
</evidence>
<keyword evidence="4" id="KW-0812">Transmembrane</keyword>
<dbReference type="EMBL" id="JAAQHG020000001">
    <property type="protein sequence ID" value="KAL1591151.1"/>
    <property type="molecule type" value="Genomic_DNA"/>
</dbReference>
<comment type="catalytic activity">
    <reaction evidence="1">
        <text>Hydrolysis of terminal, non-reducing alpha-D-galactose residues in alpha-D-galactosides, including galactose oligosaccharides, galactomannans and galactolipids.</text>
        <dbReference type="EC" id="3.2.1.22"/>
    </reaction>
</comment>
<dbReference type="SUPFAM" id="SSF51445">
    <property type="entry name" value="(Trans)glycosidases"/>
    <property type="match status" value="1"/>
</dbReference>
<dbReference type="PANTHER" id="PTHR35273">
    <property type="entry name" value="ALPHA-1,4 POLYGALACTOSAMINIDASE, PUTATIVE (AFU_ORTHOLOGUE AFUA_3G07890)-RELATED"/>
    <property type="match status" value="1"/>
</dbReference>
<keyword evidence="4" id="KW-1133">Transmembrane helix</keyword>
<evidence type="ECO:0000313" key="6">
    <source>
        <dbReference type="EMBL" id="KAL1591151.1"/>
    </source>
</evidence>
<evidence type="ECO:0000256" key="3">
    <source>
        <dbReference type="SAM" id="MobiDB-lite"/>
    </source>
</evidence>
<dbReference type="InterPro" id="IPR013785">
    <property type="entry name" value="Aldolase_TIM"/>
</dbReference>
<dbReference type="Pfam" id="PF03537">
    <property type="entry name" value="Glyco_hydro_114"/>
    <property type="match status" value="1"/>
</dbReference>
<dbReference type="Proteomes" id="UP000803884">
    <property type="component" value="Unassembled WGS sequence"/>
</dbReference>
<dbReference type="RefSeq" id="XP_069234256.1">
    <property type="nucleotide sequence ID" value="XM_069368935.1"/>
</dbReference>
<evidence type="ECO:0000256" key="2">
    <source>
        <dbReference type="ARBA" id="ARBA00012755"/>
    </source>
</evidence>
<feature type="compositionally biased region" description="Basic and acidic residues" evidence="3">
    <location>
        <begin position="1"/>
        <end position="16"/>
    </location>
</feature>
<dbReference type="AlphaFoldDB" id="A0AB34L4B3"/>